<name>A0A1C0AIP2_9ACTN</name>
<evidence type="ECO:0000313" key="2">
    <source>
        <dbReference type="EMBL" id="OCL31992.1"/>
    </source>
</evidence>
<dbReference type="AlphaFoldDB" id="A0A1C0AIP2"/>
<dbReference type="RefSeq" id="WP_068752340.1">
    <property type="nucleotide sequence ID" value="NZ_LR214441.1"/>
</dbReference>
<sequence length="256" mass="28627">MLTVLSPAKSLDFESRLPTRKHSEPRLLDETTALIDVMRGKSPADIAALMHISDELAHLNATRYAEFTPEHTAATARPAVLAFNGDVYQGMAAGTFGERDFTEAQKTLRILSGLYGVLRPLDLIQPHRLEMGTRLATARGRSLYDWWGGRVTDLLRRDLDDSPGSPVLVNLASQEYFGVVDTDALDARVITPRFEDRDRQGTARVVSFYAKRARGSMAAWLVRHRVRTPGRIVDFAVDGYTYDEARSTPDHPVFVR</sequence>
<gene>
    <name evidence="2" type="ORF">BCR15_08060</name>
</gene>
<dbReference type="PANTHER" id="PTHR30283:SF4">
    <property type="entry name" value="PEROXIDE STRESS RESISTANCE PROTEIN YAAA"/>
    <property type="match status" value="1"/>
</dbReference>
<reference evidence="3" key="1">
    <citation type="submission" date="2016-07" db="EMBL/GenBank/DDBJ databases">
        <authorList>
            <person name="Florea S."/>
            <person name="Webb J.S."/>
            <person name="Jaromczyk J."/>
            <person name="Schardl C.L."/>
        </authorList>
    </citation>
    <scope>NUCLEOTIDE SEQUENCE [LARGE SCALE GENOMIC DNA]</scope>
    <source>
        <strain evidence="3">IPBSL-7</strain>
    </source>
</reference>
<evidence type="ECO:0000256" key="1">
    <source>
        <dbReference type="HAMAP-Rule" id="MF_00652"/>
    </source>
</evidence>
<dbReference type="InterPro" id="IPR005583">
    <property type="entry name" value="YaaA"/>
</dbReference>
<dbReference type="Pfam" id="PF03883">
    <property type="entry name" value="H2O2_YaaD"/>
    <property type="match status" value="1"/>
</dbReference>
<comment type="caution">
    <text evidence="2">The sequence shown here is derived from an EMBL/GenBank/DDBJ whole genome shotgun (WGS) entry which is preliminary data.</text>
</comment>
<dbReference type="Proteomes" id="UP000093501">
    <property type="component" value="Unassembled WGS sequence"/>
</dbReference>
<protein>
    <recommendedName>
        <fullName evidence="1">UPF0246 protein BCR15_08060</fullName>
    </recommendedName>
</protein>
<dbReference type="NCBIfam" id="NF002542">
    <property type="entry name" value="PRK02101.1-3"/>
    <property type="match status" value="1"/>
</dbReference>
<evidence type="ECO:0000313" key="3">
    <source>
        <dbReference type="Proteomes" id="UP000093501"/>
    </source>
</evidence>
<dbReference type="GO" id="GO:0033194">
    <property type="term" value="P:response to hydroperoxide"/>
    <property type="evidence" value="ECO:0007669"/>
    <property type="project" value="TreeGrafter"/>
</dbReference>
<dbReference type="HAMAP" id="MF_00652">
    <property type="entry name" value="UPF0246"/>
    <property type="match status" value="1"/>
</dbReference>
<keyword evidence="3" id="KW-1185">Reference proteome</keyword>
<organism evidence="2 3">
    <name type="scientific">Tessaracoccus lapidicaptus</name>
    <dbReference type="NCBI Taxonomy" id="1427523"/>
    <lineage>
        <taxon>Bacteria</taxon>
        <taxon>Bacillati</taxon>
        <taxon>Actinomycetota</taxon>
        <taxon>Actinomycetes</taxon>
        <taxon>Propionibacteriales</taxon>
        <taxon>Propionibacteriaceae</taxon>
        <taxon>Tessaracoccus</taxon>
    </lineage>
</organism>
<accession>A0A1C0AIP2</accession>
<dbReference type="PANTHER" id="PTHR30283">
    <property type="entry name" value="PEROXIDE STRESS RESPONSE PROTEIN YAAA"/>
    <property type="match status" value="1"/>
</dbReference>
<dbReference type="GO" id="GO:0005829">
    <property type="term" value="C:cytosol"/>
    <property type="evidence" value="ECO:0007669"/>
    <property type="project" value="TreeGrafter"/>
</dbReference>
<proteinExistence type="inferred from homology"/>
<comment type="similarity">
    <text evidence="1">Belongs to the UPF0246 family.</text>
</comment>
<dbReference type="EMBL" id="MBQD01000024">
    <property type="protein sequence ID" value="OCL31992.1"/>
    <property type="molecule type" value="Genomic_DNA"/>
</dbReference>